<dbReference type="GeneID" id="20209947"/>
<keyword evidence="1" id="KW-0677">Repeat</keyword>
<dbReference type="SMART" id="SM00360">
    <property type="entry name" value="RRM"/>
    <property type="match status" value="3"/>
</dbReference>
<evidence type="ECO:0000313" key="6">
    <source>
        <dbReference type="EMBL" id="ESO02645.1"/>
    </source>
</evidence>
<dbReference type="SUPFAM" id="SSF54928">
    <property type="entry name" value="RNA-binding domain, RBD"/>
    <property type="match status" value="3"/>
</dbReference>
<dbReference type="GO" id="GO:0043484">
    <property type="term" value="P:regulation of RNA splicing"/>
    <property type="evidence" value="ECO:0000318"/>
    <property type="project" value="GO_Central"/>
</dbReference>
<reference evidence="6 8" key="2">
    <citation type="journal article" date="2013" name="Nature">
        <title>Insights into bilaterian evolution from three spiralian genomes.</title>
        <authorList>
            <person name="Simakov O."/>
            <person name="Marletaz F."/>
            <person name="Cho S.J."/>
            <person name="Edsinger-Gonzales E."/>
            <person name="Havlak P."/>
            <person name="Hellsten U."/>
            <person name="Kuo D.H."/>
            <person name="Larsson T."/>
            <person name="Lv J."/>
            <person name="Arendt D."/>
            <person name="Savage R."/>
            <person name="Osoegawa K."/>
            <person name="de Jong P."/>
            <person name="Grimwood J."/>
            <person name="Chapman J.A."/>
            <person name="Shapiro H."/>
            <person name="Aerts A."/>
            <person name="Otillar R.P."/>
            <person name="Terry A.Y."/>
            <person name="Boore J.L."/>
            <person name="Grigoriev I.V."/>
            <person name="Lindberg D.R."/>
            <person name="Seaver E.C."/>
            <person name="Weisblat D.A."/>
            <person name="Putnam N.H."/>
            <person name="Rokhsar D.S."/>
        </authorList>
    </citation>
    <scope>NUCLEOTIDE SEQUENCE</scope>
</reference>
<protein>
    <recommendedName>
        <fullName evidence="5">RRM domain-containing protein</fullName>
    </recommendedName>
</protein>
<evidence type="ECO:0000259" key="5">
    <source>
        <dbReference type="PROSITE" id="PS50102"/>
    </source>
</evidence>
<dbReference type="KEGG" id="hro:HELRODRAFT_185008"/>
<dbReference type="HOGENOM" id="CLU_032003_1_0_1"/>
<feature type="domain" description="RRM" evidence="5">
    <location>
        <begin position="353"/>
        <end position="430"/>
    </location>
</feature>
<evidence type="ECO:0000256" key="2">
    <source>
        <dbReference type="ARBA" id="ARBA00022884"/>
    </source>
</evidence>
<feature type="compositionally biased region" description="Basic and acidic residues" evidence="4">
    <location>
        <begin position="1"/>
        <end position="35"/>
    </location>
</feature>
<dbReference type="GO" id="GO:1990904">
    <property type="term" value="C:ribonucleoprotein complex"/>
    <property type="evidence" value="ECO:0000318"/>
    <property type="project" value="GO_Central"/>
</dbReference>
<dbReference type="PANTHER" id="PTHR13976">
    <property type="entry name" value="HETEROGENEOUS NUCLEAR RIBONUCLEOPROTEIN-RELATED"/>
    <property type="match status" value="1"/>
</dbReference>
<dbReference type="InterPro" id="IPR050666">
    <property type="entry name" value="ESRP"/>
</dbReference>
<feature type="domain" description="RRM" evidence="5">
    <location>
        <begin position="142"/>
        <end position="219"/>
    </location>
</feature>
<dbReference type="OrthoDB" id="431068at2759"/>
<dbReference type="STRING" id="6412.T1FM98"/>
<dbReference type="AlphaFoldDB" id="T1FM98"/>
<sequence length="430" mass="49622">MGRDSVDNGSDKEERERYRSARDRTSDGDKDHKSVDDDDLSPPYIVCLCGLPYSATPADITDFLSGCEVLGGSKGIHIAIGVNGRPNGIAFVELSAYSDVVCAKEKHKQNMGTRYIEVRRVSEQEMKRLLDKWKPRRDPVNAVVCIKGLPYNCTNDDIKEFFDGLEIETNGIMIVLDERGRVCGDGFVHFTSLKSVDLALRKHKEKIRHRYIEVYRSDLREMYPRSHSGHHPFHGGSTFGTPQFFLNTFGKLGGGGGGDFHDFRNNNMGLHEDRHQHHRMDAPYGRRDDFGPSRNRYRERDLDYRRHPYDRRSPPPYRRNRSPSPDRRHSDTYRKPAYRYREPVPPYRSKTGHSVHMRGLPYTVSKDQIINFFSPVLPVDVTIEMLSNGMRTGNANVDFATDDDVREAMMKDREKIDARYIELYNNKDRN</sequence>
<evidence type="ECO:0000256" key="1">
    <source>
        <dbReference type="ARBA" id="ARBA00022737"/>
    </source>
</evidence>
<dbReference type="GO" id="GO:0003723">
    <property type="term" value="F:RNA binding"/>
    <property type="evidence" value="ECO:0000318"/>
    <property type="project" value="GO_Central"/>
</dbReference>
<feature type="region of interest" description="Disordered" evidence="4">
    <location>
        <begin position="274"/>
        <end position="335"/>
    </location>
</feature>
<dbReference type="OMA" id="ERIGHXF"/>
<dbReference type="EMBL" id="AMQM01000975">
    <property type="status" value="NOT_ANNOTATED_CDS"/>
    <property type="molecule type" value="Genomic_DNA"/>
</dbReference>
<dbReference type="EnsemblMetazoa" id="HelroT185008">
    <property type="protein sequence ID" value="HelroP185008"/>
    <property type="gene ID" value="HelroG185008"/>
</dbReference>
<dbReference type="EMBL" id="KB096742">
    <property type="protein sequence ID" value="ESO02645.1"/>
    <property type="molecule type" value="Genomic_DNA"/>
</dbReference>
<proteinExistence type="predicted"/>
<dbReference type="Gene3D" id="3.30.70.330">
    <property type="match status" value="3"/>
</dbReference>
<accession>T1FM98</accession>
<reference evidence="8" key="1">
    <citation type="submission" date="2012-12" db="EMBL/GenBank/DDBJ databases">
        <authorList>
            <person name="Hellsten U."/>
            <person name="Grimwood J."/>
            <person name="Chapman J.A."/>
            <person name="Shapiro H."/>
            <person name="Aerts A."/>
            <person name="Otillar R.P."/>
            <person name="Terry A.Y."/>
            <person name="Boore J.L."/>
            <person name="Simakov O."/>
            <person name="Marletaz F."/>
            <person name="Cho S.-J."/>
            <person name="Edsinger-Gonzales E."/>
            <person name="Havlak P."/>
            <person name="Kuo D.-H."/>
            <person name="Larsson T."/>
            <person name="Lv J."/>
            <person name="Arendt D."/>
            <person name="Savage R."/>
            <person name="Osoegawa K."/>
            <person name="de Jong P."/>
            <person name="Lindberg D.R."/>
            <person name="Seaver E.C."/>
            <person name="Weisblat D.A."/>
            <person name="Putnam N.H."/>
            <person name="Grigoriev I.V."/>
            <person name="Rokhsar D.S."/>
        </authorList>
    </citation>
    <scope>NUCLEOTIDE SEQUENCE</scope>
</reference>
<dbReference type="InterPro" id="IPR012677">
    <property type="entry name" value="Nucleotide-bd_a/b_plait_sf"/>
</dbReference>
<evidence type="ECO:0000313" key="7">
    <source>
        <dbReference type="EnsemblMetazoa" id="HelroP185008"/>
    </source>
</evidence>
<dbReference type="PROSITE" id="PS50102">
    <property type="entry name" value="RRM"/>
    <property type="match status" value="2"/>
</dbReference>
<dbReference type="InterPro" id="IPR000504">
    <property type="entry name" value="RRM_dom"/>
</dbReference>
<keyword evidence="2 3" id="KW-0694">RNA-binding</keyword>
<dbReference type="RefSeq" id="XP_009020053.1">
    <property type="nucleotide sequence ID" value="XM_009021805.1"/>
</dbReference>
<dbReference type="GO" id="GO:0005654">
    <property type="term" value="C:nucleoplasm"/>
    <property type="evidence" value="ECO:0000318"/>
    <property type="project" value="GO_Central"/>
</dbReference>
<evidence type="ECO:0000313" key="8">
    <source>
        <dbReference type="Proteomes" id="UP000015101"/>
    </source>
</evidence>
<feature type="region of interest" description="Disordered" evidence="4">
    <location>
        <begin position="1"/>
        <end position="37"/>
    </location>
</feature>
<reference evidence="7" key="3">
    <citation type="submission" date="2015-06" db="UniProtKB">
        <authorList>
            <consortium name="EnsemblMetazoa"/>
        </authorList>
    </citation>
    <scope>IDENTIFICATION</scope>
</reference>
<dbReference type="Pfam" id="PF00076">
    <property type="entry name" value="RRM_1"/>
    <property type="match status" value="1"/>
</dbReference>
<keyword evidence="8" id="KW-1185">Reference proteome</keyword>
<gene>
    <name evidence="7" type="primary">20209947</name>
    <name evidence="6" type="ORF">HELRODRAFT_185008</name>
</gene>
<feature type="compositionally biased region" description="Basic and acidic residues" evidence="4">
    <location>
        <begin position="274"/>
        <end position="313"/>
    </location>
</feature>
<dbReference type="Proteomes" id="UP000015101">
    <property type="component" value="Unassembled WGS sequence"/>
</dbReference>
<evidence type="ECO:0000256" key="4">
    <source>
        <dbReference type="SAM" id="MobiDB-lite"/>
    </source>
</evidence>
<evidence type="ECO:0000256" key="3">
    <source>
        <dbReference type="PROSITE-ProRule" id="PRU00176"/>
    </source>
</evidence>
<feature type="compositionally biased region" description="Basic and acidic residues" evidence="4">
    <location>
        <begin position="324"/>
        <end position="335"/>
    </location>
</feature>
<dbReference type="InterPro" id="IPR035979">
    <property type="entry name" value="RBD_domain_sf"/>
</dbReference>
<dbReference type="eggNOG" id="KOG4211">
    <property type="taxonomic scope" value="Eukaryota"/>
</dbReference>
<organism evidence="7 8">
    <name type="scientific">Helobdella robusta</name>
    <name type="common">Californian leech</name>
    <dbReference type="NCBI Taxonomy" id="6412"/>
    <lineage>
        <taxon>Eukaryota</taxon>
        <taxon>Metazoa</taxon>
        <taxon>Spiralia</taxon>
        <taxon>Lophotrochozoa</taxon>
        <taxon>Annelida</taxon>
        <taxon>Clitellata</taxon>
        <taxon>Hirudinea</taxon>
        <taxon>Rhynchobdellida</taxon>
        <taxon>Glossiphoniidae</taxon>
        <taxon>Helobdella</taxon>
    </lineage>
</organism>
<dbReference type="InParanoid" id="T1FM98"/>
<name>T1FM98_HELRO</name>
<dbReference type="CTD" id="20209947"/>